<dbReference type="EMBL" id="FRCT01000020">
    <property type="protein sequence ID" value="SHM87499.1"/>
    <property type="molecule type" value="Genomic_DNA"/>
</dbReference>
<name>A0A1M7M9N4_RUMFL</name>
<sequence>MSKITVEKRNRIFEIIAGFIFAYLSIDAFIKYFKTYVLVYNEFSWDYVKELLSFENSWILVLTFISMLFPAVIGLMIIIRKYNRLWLKIPFVITAAAGVISSSGTIIVLGYFIDDFSYLRKYLETNVIQCCVLATILELICIAVAYLTINRKIVWKSRKSLLIYTFIAVGVSLFLQTVTKYASVSVIAILLPSFMQGYTEKSSKKGILGETAILITPLSPYFFKFLLNKIADPAKENMYNFFFGTDPAIDLRGENYYRCVAFITIIVTLLMPLMLFERKMEVEHEENAENGGIIKKLDSVLFKNNDESDEDGDDEFEYDDYEYEDEEYTYEDEKDDNSDD</sequence>
<feature type="transmembrane region" description="Helical" evidence="2">
    <location>
        <begin position="91"/>
        <end position="113"/>
    </location>
</feature>
<feature type="region of interest" description="Disordered" evidence="1">
    <location>
        <begin position="304"/>
        <end position="340"/>
    </location>
</feature>
<evidence type="ECO:0000313" key="4">
    <source>
        <dbReference type="Proteomes" id="UP000184394"/>
    </source>
</evidence>
<evidence type="ECO:0000256" key="2">
    <source>
        <dbReference type="SAM" id="Phobius"/>
    </source>
</evidence>
<keyword evidence="2" id="KW-0812">Transmembrane</keyword>
<feature type="compositionally biased region" description="Acidic residues" evidence="1">
    <location>
        <begin position="307"/>
        <end position="340"/>
    </location>
</feature>
<dbReference type="Proteomes" id="UP000184394">
    <property type="component" value="Unassembled WGS sequence"/>
</dbReference>
<feature type="transmembrane region" description="Helical" evidence="2">
    <location>
        <begin position="125"/>
        <end position="149"/>
    </location>
</feature>
<keyword evidence="2" id="KW-0472">Membrane</keyword>
<dbReference type="AlphaFoldDB" id="A0A1M7M9N4"/>
<organism evidence="3 4">
    <name type="scientific">Ruminococcus flavefaciens</name>
    <dbReference type="NCBI Taxonomy" id="1265"/>
    <lineage>
        <taxon>Bacteria</taxon>
        <taxon>Bacillati</taxon>
        <taxon>Bacillota</taxon>
        <taxon>Clostridia</taxon>
        <taxon>Eubacteriales</taxon>
        <taxon>Oscillospiraceae</taxon>
        <taxon>Ruminococcus</taxon>
    </lineage>
</organism>
<keyword evidence="2" id="KW-1133">Transmembrane helix</keyword>
<reference evidence="3 4" key="1">
    <citation type="submission" date="2016-11" db="EMBL/GenBank/DDBJ databases">
        <authorList>
            <person name="Jaros S."/>
            <person name="Januszkiewicz K."/>
            <person name="Wedrychowicz H."/>
        </authorList>
    </citation>
    <scope>NUCLEOTIDE SEQUENCE [LARGE SCALE GENOMIC DNA]</scope>
    <source>
        <strain evidence="3 4">Y1</strain>
    </source>
</reference>
<accession>A0A1M7M9N4</accession>
<feature type="transmembrane region" description="Helical" evidence="2">
    <location>
        <begin position="161"/>
        <end position="191"/>
    </location>
</feature>
<proteinExistence type="predicted"/>
<feature type="transmembrane region" description="Helical" evidence="2">
    <location>
        <begin position="58"/>
        <end position="79"/>
    </location>
</feature>
<feature type="transmembrane region" description="Helical" evidence="2">
    <location>
        <begin position="255"/>
        <end position="276"/>
    </location>
</feature>
<gene>
    <name evidence="3" type="ORF">SAMN04487860_12020</name>
</gene>
<protein>
    <submittedName>
        <fullName evidence="3">Uncharacterized protein</fullName>
    </submittedName>
</protein>
<feature type="transmembrane region" description="Helical" evidence="2">
    <location>
        <begin position="12"/>
        <end position="33"/>
    </location>
</feature>
<evidence type="ECO:0000313" key="3">
    <source>
        <dbReference type="EMBL" id="SHM87499.1"/>
    </source>
</evidence>
<evidence type="ECO:0000256" key="1">
    <source>
        <dbReference type="SAM" id="MobiDB-lite"/>
    </source>
</evidence>